<dbReference type="PANTHER" id="PTHR43712:SF2">
    <property type="entry name" value="O-METHYLTRANSFERASE CICE"/>
    <property type="match status" value="1"/>
</dbReference>
<keyword evidence="7" id="KW-1185">Reference proteome</keyword>
<feature type="domain" description="O-methyltransferase C-terminal" evidence="4">
    <location>
        <begin position="109"/>
        <end position="316"/>
    </location>
</feature>
<dbReference type="PROSITE" id="PS51683">
    <property type="entry name" value="SAM_OMT_II"/>
    <property type="match status" value="1"/>
</dbReference>
<evidence type="ECO:0000256" key="2">
    <source>
        <dbReference type="ARBA" id="ARBA00022679"/>
    </source>
</evidence>
<dbReference type="SUPFAM" id="SSF53335">
    <property type="entry name" value="S-adenosyl-L-methionine-dependent methyltransferases"/>
    <property type="match status" value="1"/>
</dbReference>
<dbReference type="PANTHER" id="PTHR43712">
    <property type="entry name" value="PUTATIVE (AFU_ORTHOLOGUE AFUA_4G14580)-RELATED"/>
    <property type="match status" value="1"/>
</dbReference>
<protein>
    <submittedName>
        <fullName evidence="6">Methyltransferase</fullName>
    </submittedName>
</protein>
<feature type="domain" description="O-methyltransferase dimerisation" evidence="5">
    <location>
        <begin position="11"/>
        <end position="88"/>
    </location>
</feature>
<reference evidence="7" key="1">
    <citation type="journal article" date="2019" name="Int. J. Syst. Evol. Microbiol.">
        <title>The Global Catalogue of Microorganisms (GCM) 10K type strain sequencing project: providing services to taxonomists for standard genome sequencing and annotation.</title>
        <authorList>
            <consortium name="The Broad Institute Genomics Platform"/>
            <consortium name="The Broad Institute Genome Sequencing Center for Infectious Disease"/>
            <person name="Wu L."/>
            <person name="Ma J."/>
        </authorList>
    </citation>
    <scope>NUCLEOTIDE SEQUENCE [LARGE SCALE GENOMIC DNA]</scope>
    <source>
        <strain evidence="7">CCM 7224</strain>
    </source>
</reference>
<comment type="caution">
    <text evidence="6">The sequence shown here is derived from an EMBL/GenBank/DDBJ whole genome shotgun (WGS) entry which is preliminary data.</text>
</comment>
<dbReference type="InterPro" id="IPR016461">
    <property type="entry name" value="COMT-like"/>
</dbReference>
<dbReference type="InterPro" id="IPR012967">
    <property type="entry name" value="COMT_dimerisation"/>
</dbReference>
<keyword evidence="1 6" id="KW-0489">Methyltransferase</keyword>
<dbReference type="Gene3D" id="1.10.10.10">
    <property type="entry name" value="Winged helix-like DNA-binding domain superfamily/Winged helix DNA-binding domain"/>
    <property type="match status" value="1"/>
</dbReference>
<proteinExistence type="predicted"/>
<dbReference type="Pfam" id="PF08100">
    <property type="entry name" value="Dimerisation"/>
    <property type="match status" value="1"/>
</dbReference>
<dbReference type="InterPro" id="IPR036388">
    <property type="entry name" value="WH-like_DNA-bd_sf"/>
</dbReference>
<evidence type="ECO:0000256" key="3">
    <source>
        <dbReference type="ARBA" id="ARBA00022691"/>
    </source>
</evidence>
<gene>
    <name evidence="6" type="ORF">ACFPFX_11590</name>
</gene>
<name>A0ABV9UIP9_9ACTN</name>
<keyword evidence="2" id="KW-0808">Transferase</keyword>
<evidence type="ECO:0000313" key="6">
    <source>
        <dbReference type="EMBL" id="MFC4956935.1"/>
    </source>
</evidence>
<evidence type="ECO:0000259" key="4">
    <source>
        <dbReference type="Pfam" id="PF00891"/>
    </source>
</evidence>
<dbReference type="EMBL" id="JBHSIZ010000011">
    <property type="protein sequence ID" value="MFC4956935.1"/>
    <property type="molecule type" value="Genomic_DNA"/>
</dbReference>
<evidence type="ECO:0000256" key="1">
    <source>
        <dbReference type="ARBA" id="ARBA00022603"/>
    </source>
</evidence>
<dbReference type="GO" id="GO:0032259">
    <property type="term" value="P:methylation"/>
    <property type="evidence" value="ECO:0007669"/>
    <property type="project" value="UniProtKB-KW"/>
</dbReference>
<dbReference type="Proteomes" id="UP001595834">
    <property type="component" value="Unassembled WGS sequence"/>
</dbReference>
<evidence type="ECO:0000313" key="7">
    <source>
        <dbReference type="Proteomes" id="UP001595834"/>
    </source>
</evidence>
<keyword evidence="3" id="KW-0949">S-adenosyl-L-methionine</keyword>
<dbReference type="InterPro" id="IPR001077">
    <property type="entry name" value="COMT_C"/>
</dbReference>
<sequence>MTVTPAADMLRLLGGFEISQALYAVARTGLADLLLSGPRPVTELAEAAGVRSDLLRRLARTLAAEDVFTLDEAEDMVGLGPLGTTLATGTPESVRNVALMWMETHYLPFAELTQTLRDGIPSADRVLGQPFFDWLGQDPAKVATFSAAMADLLRTLRQDALASLDLAGAGSVVDVGGADGAALAELAERHPDLRGTVFDLPHVVAAAPELLRARGVADRVTAVGGDFFASVPGPADCYLACFILHDWPDDRAVRILENIRAAAAPGARLFLVETVLGEGTQPQIANLMDLTMMGMLGGRERTRDHWQTLLATAGFRLDRIRPTKGPMCVVEATLQP</sequence>
<evidence type="ECO:0000259" key="5">
    <source>
        <dbReference type="Pfam" id="PF08100"/>
    </source>
</evidence>
<dbReference type="Gene3D" id="3.40.50.150">
    <property type="entry name" value="Vaccinia Virus protein VP39"/>
    <property type="match status" value="1"/>
</dbReference>
<dbReference type="PIRSF" id="PIRSF005739">
    <property type="entry name" value="O-mtase"/>
    <property type="match status" value="1"/>
</dbReference>
<dbReference type="InterPro" id="IPR029063">
    <property type="entry name" value="SAM-dependent_MTases_sf"/>
</dbReference>
<dbReference type="GO" id="GO:0008168">
    <property type="term" value="F:methyltransferase activity"/>
    <property type="evidence" value="ECO:0007669"/>
    <property type="project" value="UniProtKB-KW"/>
</dbReference>
<dbReference type="RefSeq" id="WP_344380251.1">
    <property type="nucleotide sequence ID" value="NZ_BAAASQ010000038.1"/>
</dbReference>
<organism evidence="6 7">
    <name type="scientific">Streptomyces mauvecolor</name>
    <dbReference type="NCBI Taxonomy" id="58345"/>
    <lineage>
        <taxon>Bacteria</taxon>
        <taxon>Bacillati</taxon>
        <taxon>Actinomycetota</taxon>
        <taxon>Actinomycetes</taxon>
        <taxon>Kitasatosporales</taxon>
        <taxon>Streptomycetaceae</taxon>
        <taxon>Streptomyces</taxon>
    </lineage>
</organism>
<dbReference type="InterPro" id="IPR036390">
    <property type="entry name" value="WH_DNA-bd_sf"/>
</dbReference>
<dbReference type="CDD" id="cd02440">
    <property type="entry name" value="AdoMet_MTases"/>
    <property type="match status" value="1"/>
</dbReference>
<accession>A0ABV9UIP9</accession>
<dbReference type="SUPFAM" id="SSF46785">
    <property type="entry name" value="Winged helix' DNA-binding domain"/>
    <property type="match status" value="1"/>
</dbReference>
<dbReference type="Pfam" id="PF00891">
    <property type="entry name" value="Methyltransf_2"/>
    <property type="match status" value="1"/>
</dbReference>